<gene>
    <name evidence="1" type="ordered locus">Igni_1242</name>
</gene>
<dbReference type="KEGG" id="iho:Igni_1242"/>
<protein>
    <submittedName>
        <fullName evidence="1">Uncharacterized protein</fullName>
    </submittedName>
</protein>
<dbReference type="GeneID" id="5562985"/>
<accession>A8ABW6</accession>
<dbReference type="Proteomes" id="UP000000262">
    <property type="component" value="Chromosome"/>
</dbReference>
<dbReference type="AlphaFoldDB" id="A8ABW6"/>
<reference evidence="1 2" key="1">
    <citation type="journal article" date="2008" name="Genome Biol.">
        <title>A genomic analysis of the archaeal system Ignicoccus hospitalis-Nanoarchaeum equitans.</title>
        <authorList>
            <person name="Podar M."/>
            <person name="Anderson I."/>
            <person name="Makarova K.S."/>
            <person name="Elkins J.G."/>
            <person name="Ivanova N."/>
            <person name="Wall M.A."/>
            <person name="Lykidis A."/>
            <person name="Mavromatis K."/>
            <person name="Sun H."/>
            <person name="Hudson M.E."/>
            <person name="Chen W."/>
            <person name="Deciu C."/>
            <person name="Hutchison D."/>
            <person name="Eads J.R."/>
            <person name="Anderson A."/>
            <person name="Fernandes F."/>
            <person name="Szeto E."/>
            <person name="Lapidus A."/>
            <person name="Kyrpides N.C."/>
            <person name="Saier M.H.Jr."/>
            <person name="Richardson P.M."/>
            <person name="Rachel R."/>
            <person name="Huber H."/>
            <person name="Eisen J.A."/>
            <person name="Koonin E.V."/>
            <person name="Keller M."/>
            <person name="Stetter K.O."/>
        </authorList>
    </citation>
    <scope>NUCLEOTIDE SEQUENCE [LARGE SCALE GENOMIC DNA]</scope>
    <source>
        <strain evidence="2">KIN4/I / DSM 18386 / JCM 14125</strain>
    </source>
</reference>
<dbReference type="RefSeq" id="WP_012123382.1">
    <property type="nucleotide sequence ID" value="NC_009776.1"/>
</dbReference>
<sequence>MLSTSYGVALTAKEVEKRLFTPKRYLKMRFVNVTPFSSGDAGAFQTVRLRRALRRGDPSPTP</sequence>
<keyword evidence="2" id="KW-1185">Reference proteome</keyword>
<name>A8ABW6_IGNH4</name>
<dbReference type="HOGENOM" id="CLU_2893214_0_0_2"/>
<evidence type="ECO:0000313" key="2">
    <source>
        <dbReference type="Proteomes" id="UP000000262"/>
    </source>
</evidence>
<proteinExistence type="predicted"/>
<dbReference type="STRING" id="453591.Igni_1242"/>
<evidence type="ECO:0000313" key="1">
    <source>
        <dbReference type="EMBL" id="ABU82418.1"/>
    </source>
</evidence>
<organism evidence="1 2">
    <name type="scientific">Ignicoccus hospitalis (strain KIN4/I / DSM 18386 / JCM 14125)</name>
    <dbReference type="NCBI Taxonomy" id="453591"/>
    <lineage>
        <taxon>Archaea</taxon>
        <taxon>Thermoproteota</taxon>
        <taxon>Thermoprotei</taxon>
        <taxon>Desulfurococcales</taxon>
        <taxon>Desulfurococcaceae</taxon>
        <taxon>Ignicoccus</taxon>
    </lineage>
</organism>
<dbReference type="EMBL" id="CP000816">
    <property type="protein sequence ID" value="ABU82418.1"/>
    <property type="molecule type" value="Genomic_DNA"/>
</dbReference>